<sequence length="460" mass="51489">MANLLDLPPELVIQVITESLPEGFESLALSCKAIHQLCKPFIEHHNLLRTQILLERIADEPIVARYIQHASFFSDGHPFASPVADPVCGSPIAALFADSFYLRDAGLDWREYHALIAADYAITAARPFSQHAAAFILTLLPNLKSLELPELWDPTDSSDKLLNTVVIKARQLNTAPQQQYSSSLAQIASLKSCVDWAHDPFRIRVLPFLALPKLRCYEGPTPEAVSTSSLGDVVFGEKLEIAWMLGYPIEEPAMADLLRSARRLRTFVYTPGRMRDIQNWDICRFLHMVDRAAGSRLERLSISSGSMMEPGHVSLRGFQRLQKLRLPLGFFECIISYAASRINKSVEDLTDSDIETLEVKLGDLIPASVPKLELCNVRRVSNHGKVLKVLFHGFSAMKASQLPALEKVVFLNLQEWMSPGCKSASEKLLSKNEPTGVVITIDDDSPSFYNAEWRGQLDYW</sequence>
<organism evidence="1 2">
    <name type="scientific">Apiospora saccharicola</name>
    <dbReference type="NCBI Taxonomy" id="335842"/>
    <lineage>
        <taxon>Eukaryota</taxon>
        <taxon>Fungi</taxon>
        <taxon>Dikarya</taxon>
        <taxon>Ascomycota</taxon>
        <taxon>Pezizomycotina</taxon>
        <taxon>Sordariomycetes</taxon>
        <taxon>Xylariomycetidae</taxon>
        <taxon>Amphisphaeriales</taxon>
        <taxon>Apiosporaceae</taxon>
        <taxon>Apiospora</taxon>
    </lineage>
</organism>
<comment type="caution">
    <text evidence="1">The sequence shown here is derived from an EMBL/GenBank/DDBJ whole genome shotgun (WGS) entry which is preliminary data.</text>
</comment>
<proteinExistence type="predicted"/>
<dbReference type="EMBL" id="JAQQWM010000007">
    <property type="protein sequence ID" value="KAK8057077.1"/>
    <property type="molecule type" value="Genomic_DNA"/>
</dbReference>
<evidence type="ECO:0000313" key="2">
    <source>
        <dbReference type="Proteomes" id="UP001446871"/>
    </source>
</evidence>
<evidence type="ECO:0008006" key="3">
    <source>
        <dbReference type="Google" id="ProtNLM"/>
    </source>
</evidence>
<name>A0ABR1UDU2_9PEZI</name>
<dbReference type="Proteomes" id="UP001446871">
    <property type="component" value="Unassembled WGS sequence"/>
</dbReference>
<gene>
    <name evidence="1" type="ORF">PG996_011014</name>
</gene>
<accession>A0ABR1UDU2</accession>
<reference evidence="1 2" key="1">
    <citation type="submission" date="2023-01" db="EMBL/GenBank/DDBJ databases">
        <title>Analysis of 21 Apiospora genomes using comparative genomics revels a genus with tremendous synthesis potential of carbohydrate active enzymes and secondary metabolites.</title>
        <authorList>
            <person name="Sorensen T."/>
        </authorList>
    </citation>
    <scope>NUCLEOTIDE SEQUENCE [LARGE SCALE GENOMIC DNA]</scope>
    <source>
        <strain evidence="1 2">CBS 83171</strain>
    </source>
</reference>
<protein>
    <recommendedName>
        <fullName evidence="3">F-box domain-containing protein</fullName>
    </recommendedName>
</protein>
<evidence type="ECO:0000313" key="1">
    <source>
        <dbReference type="EMBL" id="KAK8057077.1"/>
    </source>
</evidence>
<keyword evidence="2" id="KW-1185">Reference proteome</keyword>